<evidence type="ECO:0000256" key="3">
    <source>
        <dbReference type="ARBA" id="ARBA00022824"/>
    </source>
</evidence>
<feature type="active site" description="Proton donor" evidence="6">
    <location>
        <position position="124"/>
    </location>
</feature>
<proteinExistence type="inferred from homology"/>
<feature type="binding site" evidence="7">
    <location>
        <position position="482"/>
    </location>
    <ligand>
        <name>Ca(2+)</name>
        <dbReference type="ChEBI" id="CHEBI:29108"/>
    </ligand>
</feature>
<keyword evidence="8" id="KW-0378">Hydrolase</keyword>
<dbReference type="Pfam" id="PF01532">
    <property type="entry name" value="Glyco_hydro_47"/>
    <property type="match status" value="1"/>
</dbReference>
<dbReference type="GO" id="GO:0005975">
    <property type="term" value="P:carbohydrate metabolic process"/>
    <property type="evidence" value="ECO:0007669"/>
    <property type="project" value="InterPro"/>
</dbReference>
<dbReference type="GO" id="GO:0005509">
    <property type="term" value="F:calcium ion binding"/>
    <property type="evidence" value="ECO:0007669"/>
    <property type="project" value="InterPro"/>
</dbReference>
<evidence type="ECO:0000256" key="6">
    <source>
        <dbReference type="PIRSR" id="PIRSR601382-1"/>
    </source>
</evidence>
<evidence type="ECO:0000256" key="4">
    <source>
        <dbReference type="ARBA" id="ARBA00023180"/>
    </source>
</evidence>
<dbReference type="InterPro" id="IPR001382">
    <property type="entry name" value="Glyco_hydro_47"/>
</dbReference>
<dbReference type="InterPro" id="IPR012341">
    <property type="entry name" value="6hp_glycosidase-like_sf"/>
</dbReference>
<evidence type="ECO:0000313" key="10">
    <source>
        <dbReference type="Proteomes" id="UP000198287"/>
    </source>
</evidence>
<dbReference type="EMBL" id="LNIX01000009">
    <property type="protein sequence ID" value="OXA50126.1"/>
    <property type="molecule type" value="Genomic_DNA"/>
</dbReference>
<evidence type="ECO:0000256" key="5">
    <source>
        <dbReference type="ARBA" id="ARBA00054385"/>
    </source>
</evidence>
<dbReference type="GO" id="GO:1904154">
    <property type="term" value="P:positive regulation of retrograde protein transport, ER to cytosol"/>
    <property type="evidence" value="ECO:0007669"/>
    <property type="project" value="UniProtKB-ARBA"/>
</dbReference>
<comment type="subcellular location">
    <subcellularLocation>
        <location evidence="1">Endoplasmic reticulum</location>
    </subcellularLocation>
</comment>
<evidence type="ECO:0000256" key="8">
    <source>
        <dbReference type="RuleBase" id="RU361193"/>
    </source>
</evidence>
<comment type="function">
    <text evidence="5">Involved in the endoplasmic reticulum-associated degradation (ERAD) pathway that targets misfolded glycoproteins for degradation in an N-glycan-dependent manner. May initiate ERAD by promoting the first mannose trimming step of ERAD substrates, from Man9GlcNAc2 to Man8GlcNAc2. Seems to recognize and bind to exposed hydrophobic regions in target proteins.</text>
</comment>
<dbReference type="OrthoDB" id="8118055at2759"/>
<evidence type="ECO:0000256" key="1">
    <source>
        <dbReference type="ARBA" id="ARBA00004240"/>
    </source>
</evidence>
<dbReference type="AlphaFoldDB" id="A0A226E0X7"/>
<dbReference type="OMA" id="GKCTVYA"/>
<dbReference type="STRING" id="158441.A0A226E0X7"/>
<dbReference type="PRINTS" id="PR00747">
    <property type="entry name" value="GLYHDRLASE47"/>
</dbReference>
<feature type="active site" evidence="6">
    <location>
        <position position="379"/>
    </location>
</feature>
<evidence type="ECO:0000256" key="2">
    <source>
        <dbReference type="ARBA" id="ARBA00007658"/>
    </source>
</evidence>
<keyword evidence="3" id="KW-0256">Endoplasmic reticulum</keyword>
<reference evidence="9 10" key="1">
    <citation type="submission" date="2015-12" db="EMBL/GenBank/DDBJ databases">
        <title>The genome of Folsomia candida.</title>
        <authorList>
            <person name="Faddeeva A."/>
            <person name="Derks M.F."/>
            <person name="Anvar Y."/>
            <person name="Smit S."/>
            <person name="Van Straalen N."/>
            <person name="Roelofs D."/>
        </authorList>
    </citation>
    <scope>NUCLEOTIDE SEQUENCE [LARGE SCALE GENOMIC DNA]</scope>
    <source>
        <strain evidence="9 10">VU population</strain>
        <tissue evidence="9">Whole body</tissue>
    </source>
</reference>
<comment type="cofactor">
    <cofactor evidence="7">
        <name>Ca(2+)</name>
        <dbReference type="ChEBI" id="CHEBI:29108"/>
    </cofactor>
</comment>
<dbReference type="PANTHER" id="PTHR45679:SF6">
    <property type="entry name" value="ER DEGRADATION-ENHANCING ALPHA-MANNOSIDASE-LIKE PROTEIN 2"/>
    <property type="match status" value="1"/>
</dbReference>
<dbReference type="GO" id="GO:0004571">
    <property type="term" value="F:mannosyl-oligosaccharide 1,2-alpha-mannosidase activity"/>
    <property type="evidence" value="ECO:0007669"/>
    <property type="project" value="InterPro"/>
</dbReference>
<dbReference type="Proteomes" id="UP000198287">
    <property type="component" value="Unassembled WGS sequence"/>
</dbReference>
<keyword evidence="4" id="KW-0325">Glycoprotein</keyword>
<gene>
    <name evidence="9" type="ORF">Fcan01_14892</name>
</gene>
<dbReference type="EC" id="3.2.1.-" evidence="8"/>
<comment type="caution">
    <text evidence="9">The sequence shown here is derived from an EMBL/GenBank/DDBJ whole genome shotgun (WGS) entry which is preliminary data.</text>
</comment>
<feature type="active site" description="Proton donor" evidence="6">
    <location>
        <position position="358"/>
    </location>
</feature>
<evidence type="ECO:0000256" key="7">
    <source>
        <dbReference type="PIRSR" id="PIRSR601382-2"/>
    </source>
</evidence>
<evidence type="ECO:0000313" key="9">
    <source>
        <dbReference type="EMBL" id="OXA50126.1"/>
    </source>
</evidence>
<comment type="similarity">
    <text evidence="2 8">Belongs to the glycosyl hydrolase 47 family.</text>
</comment>
<protein>
    <recommendedName>
        <fullName evidence="8">alpha-1,2-Mannosidase</fullName>
        <ecNumber evidence="8">3.2.1.-</ecNumber>
    </recommendedName>
</protein>
<name>A0A226E0X7_FOLCA</name>
<organism evidence="9 10">
    <name type="scientific">Folsomia candida</name>
    <name type="common">Springtail</name>
    <dbReference type="NCBI Taxonomy" id="158441"/>
    <lineage>
        <taxon>Eukaryota</taxon>
        <taxon>Metazoa</taxon>
        <taxon>Ecdysozoa</taxon>
        <taxon>Arthropoda</taxon>
        <taxon>Hexapoda</taxon>
        <taxon>Collembola</taxon>
        <taxon>Entomobryomorpha</taxon>
        <taxon>Isotomoidea</taxon>
        <taxon>Isotomidae</taxon>
        <taxon>Proisotominae</taxon>
        <taxon>Folsomia</taxon>
    </lineage>
</organism>
<dbReference type="GO" id="GO:0044322">
    <property type="term" value="C:endoplasmic reticulum quality control compartment"/>
    <property type="evidence" value="ECO:0007669"/>
    <property type="project" value="GOC"/>
</dbReference>
<keyword evidence="7" id="KW-0479">Metal-binding</keyword>
<accession>A0A226E0X7</accession>
<dbReference type="GO" id="GO:0016020">
    <property type="term" value="C:membrane"/>
    <property type="evidence" value="ECO:0007669"/>
    <property type="project" value="InterPro"/>
</dbReference>
<feature type="active site" evidence="6">
    <location>
        <position position="265"/>
    </location>
</feature>
<keyword evidence="7" id="KW-0106">Calcium</keyword>
<dbReference type="InterPro" id="IPR044674">
    <property type="entry name" value="EDEM1/2/3"/>
</dbReference>
<dbReference type="Gene3D" id="1.50.10.10">
    <property type="match status" value="1"/>
</dbReference>
<sequence length="838" mass="94961">MWWWGQLPSILAICLSWLVFSSITFDTITAIRVYDDKRLTELREEVLSVFYHGYNNYIDHAYPYDELRPLSCDGVDTWGSYSLTLIDTLDTLAVVGNYSEFRRVAQLILQNANFDMNINVSVFETNIRILGGLLSAHMLSQKAGMDLEPGWPCQGPLLRLAEMVGRKLLPAFDTLTGMPFGTVNLRYGVPPNETPVTCTAGVGTFIVEFGALSRLTGDPIYEKVALRAIHSLYSKRSPLDLVGNHIDTKTGKWTAVDAGIGAGVDSFFEYLVKGSILFQSPELMHYFRVFHRAIEKHLGKGGWYVWATMGQGHVSATTFQSLETFFPGMLSLVGEFKSGLKAMTNYHRILKQYGGLPELYNILQGKATHQREGYPLRPELIESAMYLYRATGDPYMLEIGEDILHSIQYNARTECGYATIRDVTTLTLEDRMESFFLAETVKYLYLLFDPKNFIHSEGDDVTVVDTPRGKCTVYAGGYIFNTEAHPIDPSALNCCTGVAEADLHKEIQVIDEVRSSRVFSALKKAKAHAQDSSKRRKRKKKKTVDYNNDAVNNNNIIITENIDTSVVRLPSLAKNELEKLFADQNIIQLDKSERINPFLQYRNKQSLSYSPVVQYSLNLSSIPPMQTVTSDSDNLVFKLLKKLLDEQPDYKEVVRKEFANGVEKGLQFETGKQDKDLRKLVEKFETNLKAAEETDLAKRRSLAIKQESGTVKGSLGTATIIKQDKNNENRIRSKSPIGETNPDLDLIFGTSTTSRSLSFYFSLKWLPAFPDLLLRQLMPSESFDIQNFYSRMGNEFSSQNFSKRFNFSEAWLDNFDVLRCPSLKMADRFMFFRSSVED</sequence>
<dbReference type="GO" id="GO:1904380">
    <property type="term" value="P:endoplasmic reticulum mannose trimming"/>
    <property type="evidence" value="ECO:0007669"/>
    <property type="project" value="InterPro"/>
</dbReference>
<keyword evidence="10" id="KW-1185">Reference proteome</keyword>
<dbReference type="FunFam" id="1.50.10.10:FF:000015">
    <property type="entry name" value="alpha-1,2-Mannosidase"/>
    <property type="match status" value="1"/>
</dbReference>
<keyword evidence="8" id="KW-0326">Glycosidase</keyword>
<dbReference type="InterPro" id="IPR036026">
    <property type="entry name" value="Seven-hairpin_glycosidases"/>
</dbReference>
<dbReference type="PANTHER" id="PTHR45679">
    <property type="entry name" value="ER DEGRADATION-ENHANCING ALPHA-MANNOSIDASE-LIKE PROTEIN 2"/>
    <property type="match status" value="1"/>
</dbReference>
<dbReference type="SUPFAM" id="SSF48225">
    <property type="entry name" value="Seven-hairpin glycosidases"/>
    <property type="match status" value="1"/>
</dbReference>